<dbReference type="InterPro" id="IPR056703">
    <property type="entry name" value="DUF7801"/>
</dbReference>
<feature type="region of interest" description="Disordered" evidence="2">
    <location>
        <begin position="927"/>
        <end position="949"/>
    </location>
</feature>
<dbReference type="EMBL" id="MU853230">
    <property type="protein sequence ID" value="KAK4122835.1"/>
    <property type="molecule type" value="Genomic_DNA"/>
</dbReference>
<dbReference type="Pfam" id="PF15456">
    <property type="entry name" value="Uds1"/>
    <property type="match status" value="1"/>
</dbReference>
<comment type="caution">
    <text evidence="5">The sequence shown here is derived from an EMBL/GenBank/DDBJ whole genome shotgun (WGS) entry which is preliminary data.</text>
</comment>
<reference evidence="5" key="1">
    <citation type="journal article" date="2023" name="Mol. Phylogenet. Evol.">
        <title>Genome-scale phylogeny and comparative genomics of the fungal order Sordariales.</title>
        <authorList>
            <person name="Hensen N."/>
            <person name="Bonometti L."/>
            <person name="Westerberg I."/>
            <person name="Brannstrom I.O."/>
            <person name="Guillou S."/>
            <person name="Cros-Aarteil S."/>
            <person name="Calhoun S."/>
            <person name="Haridas S."/>
            <person name="Kuo A."/>
            <person name="Mondo S."/>
            <person name="Pangilinan J."/>
            <person name="Riley R."/>
            <person name="LaButti K."/>
            <person name="Andreopoulos B."/>
            <person name="Lipzen A."/>
            <person name="Chen C."/>
            <person name="Yan M."/>
            <person name="Daum C."/>
            <person name="Ng V."/>
            <person name="Clum A."/>
            <person name="Steindorff A."/>
            <person name="Ohm R.A."/>
            <person name="Martin F."/>
            <person name="Silar P."/>
            <person name="Natvig D.O."/>
            <person name="Lalanne C."/>
            <person name="Gautier V."/>
            <person name="Ament-Velasquez S.L."/>
            <person name="Kruys A."/>
            <person name="Hutchinson M.I."/>
            <person name="Powell A.J."/>
            <person name="Barry K."/>
            <person name="Miller A.N."/>
            <person name="Grigoriev I.V."/>
            <person name="Debuchy R."/>
            <person name="Gladieux P."/>
            <person name="Hiltunen Thoren M."/>
            <person name="Johannesson H."/>
        </authorList>
    </citation>
    <scope>NUCLEOTIDE SEQUENCE</scope>
    <source>
        <strain evidence="5">CBS 731.68</strain>
    </source>
</reference>
<gene>
    <name evidence="5" type="ORF">N657DRAFT_656902</name>
</gene>
<dbReference type="AlphaFoldDB" id="A0AAN6TXZ1"/>
<evidence type="ECO:0000313" key="5">
    <source>
        <dbReference type="EMBL" id="KAK4122835.1"/>
    </source>
</evidence>
<dbReference type="Pfam" id="PF25078">
    <property type="entry name" value="DUF7801"/>
    <property type="match status" value="1"/>
</dbReference>
<feature type="compositionally biased region" description="Gly residues" evidence="2">
    <location>
        <begin position="939"/>
        <end position="949"/>
    </location>
</feature>
<accession>A0AAN6TXZ1</accession>
<feature type="coiled-coil region" evidence="1">
    <location>
        <begin position="490"/>
        <end position="517"/>
    </location>
</feature>
<feature type="region of interest" description="Disordered" evidence="2">
    <location>
        <begin position="655"/>
        <end position="675"/>
    </location>
</feature>
<feature type="compositionally biased region" description="Polar residues" evidence="2">
    <location>
        <begin position="997"/>
        <end position="1011"/>
    </location>
</feature>
<evidence type="ECO:0008006" key="7">
    <source>
        <dbReference type="Google" id="ProtNLM"/>
    </source>
</evidence>
<dbReference type="Proteomes" id="UP001302602">
    <property type="component" value="Unassembled WGS sequence"/>
</dbReference>
<dbReference type="RefSeq" id="XP_062646606.1">
    <property type="nucleotide sequence ID" value="XM_062794750.1"/>
</dbReference>
<feature type="domain" description="DUF7801" evidence="4">
    <location>
        <begin position="804"/>
        <end position="860"/>
    </location>
</feature>
<evidence type="ECO:0000256" key="2">
    <source>
        <dbReference type="SAM" id="MobiDB-lite"/>
    </source>
</evidence>
<protein>
    <recommendedName>
        <fullName evidence="7">Up-regulated during septation protein 1 domain-containing protein</fullName>
    </recommendedName>
</protein>
<evidence type="ECO:0000259" key="3">
    <source>
        <dbReference type="Pfam" id="PF15456"/>
    </source>
</evidence>
<dbReference type="PANTHER" id="PTHR43941">
    <property type="entry name" value="STRUCTURAL MAINTENANCE OF CHROMOSOMES PROTEIN 2"/>
    <property type="match status" value="1"/>
</dbReference>
<feature type="coiled-coil region" evidence="1">
    <location>
        <begin position="290"/>
        <end position="366"/>
    </location>
</feature>
<proteinExistence type="predicted"/>
<feature type="region of interest" description="Disordered" evidence="2">
    <location>
        <begin position="992"/>
        <end position="1011"/>
    </location>
</feature>
<reference evidence="5" key="2">
    <citation type="submission" date="2023-05" db="EMBL/GenBank/DDBJ databases">
        <authorList>
            <consortium name="Lawrence Berkeley National Laboratory"/>
            <person name="Steindorff A."/>
            <person name="Hensen N."/>
            <person name="Bonometti L."/>
            <person name="Westerberg I."/>
            <person name="Brannstrom I.O."/>
            <person name="Guillou S."/>
            <person name="Cros-Aarteil S."/>
            <person name="Calhoun S."/>
            <person name="Haridas S."/>
            <person name="Kuo A."/>
            <person name="Mondo S."/>
            <person name="Pangilinan J."/>
            <person name="Riley R."/>
            <person name="Labutti K."/>
            <person name="Andreopoulos B."/>
            <person name="Lipzen A."/>
            <person name="Chen C."/>
            <person name="Yanf M."/>
            <person name="Daum C."/>
            <person name="Ng V."/>
            <person name="Clum A."/>
            <person name="Ohm R."/>
            <person name="Martin F."/>
            <person name="Silar P."/>
            <person name="Natvig D."/>
            <person name="Lalanne C."/>
            <person name="Gautier V."/>
            <person name="Ament-Velasquez S.L."/>
            <person name="Kruys A."/>
            <person name="Hutchinson M.I."/>
            <person name="Powell A.J."/>
            <person name="Barry K."/>
            <person name="Miller A.N."/>
            <person name="Grigoriev I.V."/>
            <person name="Debuchy R."/>
            <person name="Gladieux P."/>
            <person name="Thoren M.H."/>
            <person name="Johannesson H."/>
        </authorList>
    </citation>
    <scope>NUCLEOTIDE SEQUENCE</scope>
    <source>
        <strain evidence="5">CBS 731.68</strain>
    </source>
</reference>
<sequence>MNVVETGRGNSAGGRVGQSGHDSASPGMLPLPGMSPAVLPTGKGLVEGYRKDILSGFEKKKPRYNPLNENRPHSSALVDLKDPIQVHLLTETALSDSKAFEILSPEEVDDLKKQIHSLSMRVEQARANLVIQSKYHDAAVSMARLYSPAKAEGKRRSLLGNRMSDSAKEAEMEKLASERRCEEIAAELFSLEKRLMEPQRRLLEHTAGILQMTHRASAKNSGQIPVGFTMNGIPGSPESLYTYTHTRNSMDISSEELEFDRSLYLPLDQPGGPAARPRKNTIEIPMKSPIREQNAQLRELREEVEKVKEENERILEENIQLKAAERQLQDELARLTASEEWLREEVSQLQSREQQLMDEHARAVEEHARIKGETSRMLDETSRFKDADARLRAIEEQMTSETEALRIQSAGHLKAIAETEARLEGLNRKLRDLIVAFSPEKNGEFDRPGAAAGSGETLESQLAYMESGLSAALEELESSSAGASAIASSLSQAEASLDQASARIQALASQVHAVLEQTDSSLPPPPGDELDEQLDYMEGAFEAVVSELSGALQASSSASATKQNIDQVDAVLMGLWDIIQTGEAEIEQKRAERRQNRSMGQGGDDDDDLSSNELESYINEPYSLPAFSAKVQWLYAQATSLREQKYILQRQIKQQRELNNRSESEKDRELQVKSDELEQTQHLLDEAERATSEAQAQLRQVLADMDTLQKTTAANEAASASSSRAVQDQLKDRTARIAALEADLDEAQSRLETAEASIAATQSELEASNAARKQAEAELASLQSQLASAIQAAESASAEVAKLQGDLRAKDDELDRMNMMVVELKTEVAVTKAELDGAYGSRKQRAAEAAALSSSAQSEELNQTIVRLRAELENALRDLEEITRESIAAERERVEIEGRLDQVVAAKAELEAEVSGLRERLEKVQEELDTERLKPPTVGAGGAGAGAGRAGANVMAEQFRGVMKEERKKFQEEMREEQMKRRRVEEELRTLKKAQGNMASTATTRAALNPG</sequence>
<dbReference type="Gene3D" id="1.20.5.340">
    <property type="match status" value="1"/>
</dbReference>
<feature type="region of interest" description="Disordered" evidence="2">
    <location>
        <begin position="589"/>
        <end position="612"/>
    </location>
</feature>
<feature type="region of interest" description="Disordered" evidence="2">
    <location>
        <begin position="1"/>
        <end position="36"/>
    </location>
</feature>
<evidence type="ECO:0000259" key="4">
    <source>
        <dbReference type="Pfam" id="PF25078"/>
    </source>
</evidence>
<keyword evidence="1" id="KW-0175">Coiled coil</keyword>
<evidence type="ECO:0000256" key="1">
    <source>
        <dbReference type="SAM" id="Coils"/>
    </source>
</evidence>
<organism evidence="5 6">
    <name type="scientific">Parathielavia appendiculata</name>
    <dbReference type="NCBI Taxonomy" id="2587402"/>
    <lineage>
        <taxon>Eukaryota</taxon>
        <taxon>Fungi</taxon>
        <taxon>Dikarya</taxon>
        <taxon>Ascomycota</taxon>
        <taxon>Pezizomycotina</taxon>
        <taxon>Sordariomycetes</taxon>
        <taxon>Sordariomycetidae</taxon>
        <taxon>Sordariales</taxon>
        <taxon>Chaetomiaceae</taxon>
        <taxon>Parathielavia</taxon>
    </lineage>
</organism>
<dbReference type="InterPro" id="IPR029191">
    <property type="entry name" value="Uds1"/>
</dbReference>
<dbReference type="GeneID" id="87831519"/>
<name>A0AAN6TXZ1_9PEZI</name>
<feature type="domain" description="Up-regulated during septation protein 1" evidence="3">
    <location>
        <begin position="86"/>
        <end position="213"/>
    </location>
</feature>
<evidence type="ECO:0000313" key="6">
    <source>
        <dbReference type="Proteomes" id="UP001302602"/>
    </source>
</evidence>
<dbReference type="SUPFAM" id="SSF57997">
    <property type="entry name" value="Tropomyosin"/>
    <property type="match status" value="1"/>
</dbReference>
<keyword evidence="6" id="KW-1185">Reference proteome</keyword>